<keyword evidence="4 5" id="KW-0067">ATP-binding</keyword>
<keyword evidence="6" id="KW-0812">Transmembrane</keyword>
<feature type="binding site" evidence="5">
    <location>
        <position position="42"/>
    </location>
    <ligand>
        <name>ATP</name>
        <dbReference type="ChEBI" id="CHEBI:30616"/>
    </ligand>
</feature>
<dbReference type="eggNOG" id="COG0515">
    <property type="taxonomic scope" value="Bacteria"/>
</dbReference>
<organism evidence="8 9">
    <name type="scientific">Herpetosiphon aurantiacus (strain ATCC 23779 / DSM 785 / 114-95)</name>
    <dbReference type="NCBI Taxonomy" id="316274"/>
    <lineage>
        <taxon>Bacteria</taxon>
        <taxon>Bacillati</taxon>
        <taxon>Chloroflexota</taxon>
        <taxon>Chloroflexia</taxon>
        <taxon>Herpetosiphonales</taxon>
        <taxon>Herpetosiphonaceae</taxon>
        <taxon>Herpetosiphon</taxon>
    </lineage>
</organism>
<keyword evidence="8" id="KW-0723">Serine/threonine-protein kinase</keyword>
<evidence type="ECO:0000256" key="5">
    <source>
        <dbReference type="PROSITE-ProRule" id="PRU10141"/>
    </source>
</evidence>
<dbReference type="PANTHER" id="PTHR43289:SF34">
    <property type="entry name" value="SERINE_THREONINE-PROTEIN KINASE YBDM-RELATED"/>
    <property type="match status" value="1"/>
</dbReference>
<dbReference type="InParanoid" id="A9B6I5"/>
<dbReference type="EMBL" id="CP000875">
    <property type="protein sequence ID" value="ABX02888.1"/>
    <property type="molecule type" value="Genomic_DNA"/>
</dbReference>
<dbReference type="SMART" id="SM00220">
    <property type="entry name" value="S_TKc"/>
    <property type="match status" value="1"/>
</dbReference>
<dbReference type="SUPFAM" id="SSF56112">
    <property type="entry name" value="Protein kinase-like (PK-like)"/>
    <property type="match status" value="1"/>
</dbReference>
<dbReference type="GO" id="GO:0005524">
    <property type="term" value="F:ATP binding"/>
    <property type="evidence" value="ECO:0007669"/>
    <property type="project" value="UniProtKB-UniRule"/>
</dbReference>
<keyword evidence="3 8" id="KW-0418">Kinase</keyword>
<gene>
    <name evidence="8" type="ordered locus">Haur_0236</name>
</gene>
<name>A9B6I5_HERA2</name>
<dbReference type="PANTHER" id="PTHR43289">
    <property type="entry name" value="MITOGEN-ACTIVATED PROTEIN KINASE KINASE KINASE 20-RELATED"/>
    <property type="match status" value="1"/>
</dbReference>
<feature type="transmembrane region" description="Helical" evidence="6">
    <location>
        <begin position="335"/>
        <end position="353"/>
    </location>
</feature>
<dbReference type="Pfam" id="PF00069">
    <property type="entry name" value="Pkinase"/>
    <property type="match status" value="1"/>
</dbReference>
<dbReference type="AlphaFoldDB" id="A9B6I5"/>
<dbReference type="CDD" id="cd14014">
    <property type="entry name" value="STKc_PknB_like"/>
    <property type="match status" value="1"/>
</dbReference>
<keyword evidence="1" id="KW-0808">Transferase</keyword>
<dbReference type="PROSITE" id="PS00107">
    <property type="entry name" value="PROTEIN_KINASE_ATP"/>
    <property type="match status" value="1"/>
</dbReference>
<protein>
    <submittedName>
        <fullName evidence="8">Serine/threonine protein kinase</fullName>
    </submittedName>
</protein>
<keyword evidence="6" id="KW-1133">Transmembrane helix</keyword>
<dbReference type="BioCyc" id="HAUR316274:GHYA-239-MONOMER"/>
<dbReference type="HOGENOM" id="CLU_000288_63_44_0"/>
<evidence type="ECO:0000256" key="6">
    <source>
        <dbReference type="SAM" id="Phobius"/>
    </source>
</evidence>
<reference evidence="8 9" key="1">
    <citation type="journal article" date="2011" name="Stand. Genomic Sci.">
        <title>Complete genome sequence of the filamentous gliding predatory bacterium Herpetosiphon aurantiacus type strain (114-95(T)).</title>
        <authorList>
            <person name="Kiss H."/>
            <person name="Nett M."/>
            <person name="Domin N."/>
            <person name="Martin K."/>
            <person name="Maresca J.A."/>
            <person name="Copeland A."/>
            <person name="Lapidus A."/>
            <person name="Lucas S."/>
            <person name="Berry K.W."/>
            <person name="Glavina Del Rio T."/>
            <person name="Dalin E."/>
            <person name="Tice H."/>
            <person name="Pitluck S."/>
            <person name="Richardson P."/>
            <person name="Bruce D."/>
            <person name="Goodwin L."/>
            <person name="Han C."/>
            <person name="Detter J.C."/>
            <person name="Schmutz J."/>
            <person name="Brettin T."/>
            <person name="Land M."/>
            <person name="Hauser L."/>
            <person name="Kyrpides N.C."/>
            <person name="Ivanova N."/>
            <person name="Goker M."/>
            <person name="Woyke T."/>
            <person name="Klenk H.P."/>
            <person name="Bryant D.A."/>
        </authorList>
    </citation>
    <scope>NUCLEOTIDE SEQUENCE [LARGE SCALE GENOMIC DNA]</scope>
    <source>
        <strain evidence="9">ATCC 23779 / DSM 785 / 114-95</strain>
    </source>
</reference>
<dbReference type="InterPro" id="IPR000719">
    <property type="entry name" value="Prot_kinase_dom"/>
</dbReference>
<evidence type="ECO:0000259" key="7">
    <source>
        <dbReference type="PROSITE" id="PS50011"/>
    </source>
</evidence>
<sequence length="357" mass="39239">MSLGVGSVLLGRYQILRLIGQGGMGTVYAAFDQQLNHQVAIKYFRGQDATFQSNLQREAQILARLRHPSLPRVYDLQRVGDAAFLIMDLIEGENLDTLLFQRGAAFEPDVVLAWAKALAPALSYLHYQTPPVIHRDIKPQNIIRTPDGQLILVDFGLAKQWASSNQSVVAYTLAYAALEQIQATSPVNQRSDVYSFAATLYHLLTNCEPADALTRASSLINGQPDPLVNPVNLNPAVSPAMAAVLAQAMALPAHERPASIDQFIQQLQQSFYNQPSLMSSAGQPTIVQRPAVATIVLPTATKPALSAQQILQPQVPPQQITYQEKSESSLNLEQLWTFLMVLLFLVGLMVWITNAMN</sequence>
<evidence type="ECO:0000256" key="4">
    <source>
        <dbReference type="ARBA" id="ARBA00022840"/>
    </source>
</evidence>
<keyword evidence="2 5" id="KW-0547">Nucleotide-binding</keyword>
<dbReference type="FunCoup" id="A9B6I5">
    <property type="interactions" value="142"/>
</dbReference>
<dbReference type="PROSITE" id="PS50011">
    <property type="entry name" value="PROTEIN_KINASE_DOM"/>
    <property type="match status" value="1"/>
</dbReference>
<dbReference type="GO" id="GO:0004674">
    <property type="term" value="F:protein serine/threonine kinase activity"/>
    <property type="evidence" value="ECO:0007669"/>
    <property type="project" value="UniProtKB-KW"/>
</dbReference>
<dbReference type="InterPro" id="IPR017441">
    <property type="entry name" value="Protein_kinase_ATP_BS"/>
</dbReference>
<accession>A9B6I5</accession>
<evidence type="ECO:0000256" key="3">
    <source>
        <dbReference type="ARBA" id="ARBA00022777"/>
    </source>
</evidence>
<evidence type="ECO:0000256" key="1">
    <source>
        <dbReference type="ARBA" id="ARBA00022679"/>
    </source>
</evidence>
<evidence type="ECO:0000256" key="2">
    <source>
        <dbReference type="ARBA" id="ARBA00022741"/>
    </source>
</evidence>
<dbReference type="STRING" id="316274.Haur_0236"/>
<dbReference type="Proteomes" id="UP000000787">
    <property type="component" value="Chromosome"/>
</dbReference>
<dbReference type="KEGG" id="hau:Haur_0236"/>
<dbReference type="Gene3D" id="1.10.510.10">
    <property type="entry name" value="Transferase(Phosphotransferase) domain 1"/>
    <property type="match status" value="1"/>
</dbReference>
<dbReference type="InterPro" id="IPR011009">
    <property type="entry name" value="Kinase-like_dom_sf"/>
</dbReference>
<keyword evidence="9" id="KW-1185">Reference proteome</keyword>
<evidence type="ECO:0000313" key="9">
    <source>
        <dbReference type="Proteomes" id="UP000000787"/>
    </source>
</evidence>
<dbReference type="Gene3D" id="3.30.200.20">
    <property type="entry name" value="Phosphorylase Kinase, domain 1"/>
    <property type="match status" value="1"/>
</dbReference>
<proteinExistence type="predicted"/>
<keyword evidence="6" id="KW-0472">Membrane</keyword>
<feature type="domain" description="Protein kinase" evidence="7">
    <location>
        <begin position="13"/>
        <end position="272"/>
    </location>
</feature>
<evidence type="ECO:0000313" key="8">
    <source>
        <dbReference type="EMBL" id="ABX02888.1"/>
    </source>
</evidence>